<comment type="caution">
    <text evidence="8">The sequence shown here is derived from an EMBL/GenBank/DDBJ whole genome shotgun (WGS) entry which is preliminary data.</text>
</comment>
<feature type="compositionally biased region" description="Polar residues" evidence="5">
    <location>
        <begin position="968"/>
        <end position="979"/>
    </location>
</feature>
<evidence type="ECO:0000313" key="9">
    <source>
        <dbReference type="Proteomes" id="UP001159405"/>
    </source>
</evidence>
<dbReference type="PANTHER" id="PTHR46756:SF18">
    <property type="entry name" value="GAS2-LIKE PROTEIN PICKLED EGGS"/>
    <property type="match status" value="1"/>
</dbReference>
<feature type="compositionally biased region" description="Low complexity" evidence="5">
    <location>
        <begin position="306"/>
        <end position="316"/>
    </location>
</feature>
<dbReference type="Gene3D" id="3.30.920.20">
    <property type="entry name" value="Gas2-like domain"/>
    <property type="match status" value="1"/>
</dbReference>
<evidence type="ECO:0008006" key="10">
    <source>
        <dbReference type="Google" id="ProtNLM"/>
    </source>
</evidence>
<feature type="compositionally biased region" description="Polar residues" evidence="5">
    <location>
        <begin position="916"/>
        <end position="926"/>
    </location>
</feature>
<feature type="compositionally biased region" description="Low complexity" evidence="5">
    <location>
        <begin position="453"/>
        <end position="468"/>
    </location>
</feature>
<comment type="similarity">
    <text evidence="4">Belongs to the GAS2 family.</text>
</comment>
<evidence type="ECO:0000256" key="3">
    <source>
        <dbReference type="ARBA" id="ARBA00023212"/>
    </source>
</evidence>
<gene>
    <name evidence="8" type="ORF">PLOB_00019876</name>
</gene>
<dbReference type="EMBL" id="CALNXK010000023">
    <property type="protein sequence ID" value="CAH3111222.1"/>
    <property type="molecule type" value="Genomic_DNA"/>
</dbReference>
<feature type="compositionally biased region" description="Polar residues" evidence="5">
    <location>
        <begin position="389"/>
        <end position="420"/>
    </location>
</feature>
<feature type="compositionally biased region" description="Polar residues" evidence="5">
    <location>
        <begin position="566"/>
        <end position="578"/>
    </location>
</feature>
<comment type="subcellular location">
    <subcellularLocation>
        <location evidence="1">Cytoplasm</location>
        <location evidence="1">Cytoskeleton</location>
    </subcellularLocation>
</comment>
<dbReference type="PROSITE" id="PS50021">
    <property type="entry name" value="CH"/>
    <property type="match status" value="1"/>
</dbReference>
<dbReference type="PANTHER" id="PTHR46756">
    <property type="entry name" value="TRANSGELIN"/>
    <property type="match status" value="1"/>
</dbReference>
<dbReference type="InterPro" id="IPR003108">
    <property type="entry name" value="GAR_dom"/>
</dbReference>
<feature type="region of interest" description="Disordered" evidence="5">
    <location>
        <begin position="912"/>
        <end position="979"/>
    </location>
</feature>
<proteinExistence type="inferred from homology"/>
<dbReference type="InterPro" id="IPR036872">
    <property type="entry name" value="CH_dom_sf"/>
</dbReference>
<organism evidence="8 9">
    <name type="scientific">Porites lobata</name>
    <dbReference type="NCBI Taxonomy" id="104759"/>
    <lineage>
        <taxon>Eukaryota</taxon>
        <taxon>Metazoa</taxon>
        <taxon>Cnidaria</taxon>
        <taxon>Anthozoa</taxon>
        <taxon>Hexacorallia</taxon>
        <taxon>Scleractinia</taxon>
        <taxon>Fungiina</taxon>
        <taxon>Poritidae</taxon>
        <taxon>Porites</taxon>
    </lineage>
</organism>
<keyword evidence="2" id="KW-0963">Cytoplasm</keyword>
<feature type="compositionally biased region" description="Basic and acidic residues" evidence="5">
    <location>
        <begin position="671"/>
        <end position="681"/>
    </location>
</feature>
<evidence type="ECO:0000259" key="7">
    <source>
        <dbReference type="PROSITE" id="PS51460"/>
    </source>
</evidence>
<evidence type="ECO:0000259" key="6">
    <source>
        <dbReference type="PROSITE" id="PS50021"/>
    </source>
</evidence>
<dbReference type="Pfam" id="PF02187">
    <property type="entry name" value="GAS2"/>
    <property type="match status" value="1"/>
</dbReference>
<feature type="domain" description="GAR" evidence="7">
    <location>
        <begin position="183"/>
        <end position="255"/>
    </location>
</feature>
<protein>
    <recommendedName>
        <fullName evidence="10">GAS2-like protein pickled eggs</fullName>
    </recommendedName>
</protein>
<dbReference type="SUPFAM" id="SSF47576">
    <property type="entry name" value="Calponin-homology domain, CH-domain"/>
    <property type="match status" value="1"/>
</dbReference>
<name>A0ABN8NIY4_9CNID</name>
<dbReference type="Gene3D" id="1.10.418.10">
    <property type="entry name" value="Calponin-like domain"/>
    <property type="match status" value="1"/>
</dbReference>
<feature type="region of interest" description="Disordered" evidence="5">
    <location>
        <begin position="1013"/>
        <end position="1094"/>
    </location>
</feature>
<dbReference type="SMART" id="SM00243">
    <property type="entry name" value="GAS2"/>
    <property type="match status" value="1"/>
</dbReference>
<dbReference type="Proteomes" id="UP001159405">
    <property type="component" value="Unassembled WGS sequence"/>
</dbReference>
<dbReference type="SMART" id="SM00033">
    <property type="entry name" value="CH"/>
    <property type="match status" value="1"/>
</dbReference>
<evidence type="ECO:0000256" key="4">
    <source>
        <dbReference type="ARBA" id="ARBA00038441"/>
    </source>
</evidence>
<accession>A0ABN8NIY4</accession>
<evidence type="ECO:0000313" key="8">
    <source>
        <dbReference type="EMBL" id="CAH3111222.1"/>
    </source>
</evidence>
<dbReference type="Pfam" id="PF00307">
    <property type="entry name" value="CH"/>
    <property type="match status" value="1"/>
</dbReference>
<keyword evidence="9" id="KW-1185">Reference proteome</keyword>
<feature type="compositionally biased region" description="Basic and acidic residues" evidence="5">
    <location>
        <begin position="1025"/>
        <end position="1051"/>
    </location>
</feature>
<dbReference type="InterPro" id="IPR036534">
    <property type="entry name" value="GAR_dom_sf"/>
</dbReference>
<keyword evidence="3" id="KW-0206">Cytoskeleton</keyword>
<feature type="compositionally biased region" description="Low complexity" evidence="5">
    <location>
        <begin position="265"/>
        <end position="289"/>
    </location>
</feature>
<evidence type="ECO:0000256" key="2">
    <source>
        <dbReference type="ARBA" id="ARBA00022490"/>
    </source>
</evidence>
<dbReference type="PROSITE" id="PS51460">
    <property type="entry name" value="GAR"/>
    <property type="match status" value="1"/>
</dbReference>
<dbReference type="InterPro" id="IPR001715">
    <property type="entry name" value="CH_dom"/>
</dbReference>
<evidence type="ECO:0000256" key="5">
    <source>
        <dbReference type="SAM" id="MobiDB-lite"/>
    </source>
</evidence>
<evidence type="ECO:0000256" key="1">
    <source>
        <dbReference type="ARBA" id="ARBA00004245"/>
    </source>
</evidence>
<feature type="region of interest" description="Disordered" evidence="5">
    <location>
        <begin position="255"/>
        <end position="685"/>
    </location>
</feature>
<sequence length="1094" mass="121485">MAERKGERAGDHTDKCMAAMKEDLAAWMSRILNLMVTAETLLEDLETGVVLCRLANTIQSTGEEFLEYNSFIPRDTFPPCGVTYKERTGFRGSFLARDNVANFIRWCRQLGVADIIMFETEDLVLHKNEKSVILTLMDVARLSVKFGLEPPDLVRLENEIDQEIEEQPDEIMEEPMVRLKKKHKSHSLDDLVYQVLEQCTCPVKFPVLRVAEGKYRMGENKSLIFVRVMRKHVMVRVGGGWDTLERYFEKHDPCKMSERQRRNSVRSPRSRSGSDVIGRSPSSMSISSTDSHDSYGTPVAHGRTASWSSPQSSQLKSPRDPVRRRMTSVSPSRSSSPSSPRLQQRQRRGTLTRDTPPRTIDTQARGRLSRKSKSMQELSSVVVDGRRPSYSNPTTSSMRKQSVTGENSQREGTSTSNGNPGQARRKSSVTSPRKFSGNLGPQGDSPAGRNRLSSSGPVGSPRSGPVQVTRSASFGARPRPMTPVMEPRAKSTMSSRPTRDMQRRASSAVAGRVDSSEDARRGGPIAKRRSSSATPDGKSRVPGSRKPAQNSTEVKQERSRKPSVSKIPSPQPKTTQPVANRKISTESARGRRSLPSTPRERKSSTSQQNDQPKHPAKAIAVESKAGGCKTPPSSRRDNKLVNQNKEPGNKMMNGKNTASEKKTKKGSQTNHGEEGINDSEKSTPGMVSLPLALEDNTEVTLNVQSVDQSIDSSDQLEKVGDDYNEDVFSPNETYCQTFALNGGAKASECSLETDSDFTSDRLSDFTDTDNDFRNQRYSGLSETSSDFSFDTSPAWKLFHSVENGRNNPLESSGEPDVLELGTSPTVKDCLVNLNLQGSVTPTMKRRIFEAAHQIDPKEESPDLSKETVSDPANKAMFFDVEKYNDRSPDEEEVIVGSPRKLSLVQSLINSIERRSGSSSHAHSTPYKNAAVGTRPTSGATSKHSIDESAATRRALVSSHETPCARNPKSPTTENIKNGTEQRFCTSEEGTVPREHHIGYDVNKNLMNSVPSLREGPKLQQIPGEKPPEGYESKTRKMSREKTRRKEKELDIFPRPQRQFTLEEMIQDMLPTNGESKETGDQRTLSPEPRFQAWL</sequence>
<dbReference type="SUPFAM" id="SSF143575">
    <property type="entry name" value="GAS2 domain-like"/>
    <property type="match status" value="1"/>
</dbReference>
<feature type="domain" description="Calponin-homology (CH)" evidence="6">
    <location>
        <begin position="18"/>
        <end position="144"/>
    </location>
</feature>
<feature type="compositionally biased region" description="Low complexity" evidence="5">
    <location>
        <begin position="327"/>
        <end position="343"/>
    </location>
</feature>
<reference evidence="8 9" key="1">
    <citation type="submission" date="2022-05" db="EMBL/GenBank/DDBJ databases">
        <authorList>
            <consortium name="Genoscope - CEA"/>
            <person name="William W."/>
        </authorList>
    </citation>
    <scope>NUCLEOTIDE SEQUENCE [LARGE SCALE GENOMIC DNA]</scope>
</reference>